<dbReference type="PANTHER" id="PTHR24306:SF4">
    <property type="entry name" value="PROSTACYCLIN SYNTHASE"/>
    <property type="match status" value="1"/>
</dbReference>
<dbReference type="EC" id="5.3.99.4" evidence="4"/>
<evidence type="ECO:0000256" key="4">
    <source>
        <dbReference type="ARBA" id="ARBA00012204"/>
    </source>
</evidence>
<reference evidence="13 14" key="1">
    <citation type="journal article" date="2019" name="Genome Biol. Evol.">
        <title>Whole-Genome Sequencing of the Giant Devil Catfish, Bagarius yarrelli.</title>
        <authorList>
            <person name="Jiang W."/>
            <person name="Lv Y."/>
            <person name="Cheng L."/>
            <person name="Yang K."/>
            <person name="Chao B."/>
            <person name="Wang X."/>
            <person name="Li Y."/>
            <person name="Pan X."/>
            <person name="You X."/>
            <person name="Zhang Y."/>
            <person name="Yang J."/>
            <person name="Li J."/>
            <person name="Zhang X."/>
            <person name="Liu S."/>
            <person name="Sun C."/>
            <person name="Yang J."/>
            <person name="Shi Q."/>
        </authorList>
    </citation>
    <scope>NUCLEOTIDE SEQUENCE [LARGE SCALE GENOMIC DNA]</scope>
    <source>
        <strain evidence="13">JWS20170419001</strain>
        <tissue evidence="13">Muscle</tissue>
    </source>
</reference>
<dbReference type="GO" id="GO:0016705">
    <property type="term" value="F:oxidoreductase activity, acting on paired donors, with incorporation or reduction of molecular oxygen"/>
    <property type="evidence" value="ECO:0007669"/>
    <property type="project" value="InterPro"/>
</dbReference>
<keyword evidence="14" id="KW-1185">Reference proteome</keyword>
<organism evidence="13 14">
    <name type="scientific">Bagarius yarrelli</name>
    <name type="common">Goonch</name>
    <name type="synonym">Bagrus yarrelli</name>
    <dbReference type="NCBI Taxonomy" id="175774"/>
    <lineage>
        <taxon>Eukaryota</taxon>
        <taxon>Metazoa</taxon>
        <taxon>Chordata</taxon>
        <taxon>Craniata</taxon>
        <taxon>Vertebrata</taxon>
        <taxon>Euteleostomi</taxon>
        <taxon>Actinopterygii</taxon>
        <taxon>Neopterygii</taxon>
        <taxon>Teleostei</taxon>
        <taxon>Ostariophysi</taxon>
        <taxon>Siluriformes</taxon>
        <taxon>Sisoridae</taxon>
        <taxon>Sisorinae</taxon>
        <taxon>Bagarius</taxon>
    </lineage>
</organism>
<evidence type="ECO:0000256" key="5">
    <source>
        <dbReference type="ARBA" id="ARBA00017409"/>
    </source>
</evidence>
<dbReference type="InterPro" id="IPR036396">
    <property type="entry name" value="Cyt_P450_sf"/>
</dbReference>
<comment type="similarity">
    <text evidence="3">Belongs to the cytochrome P450 family.</text>
</comment>
<comment type="subcellular location">
    <subcellularLocation>
        <location evidence="2">Endoplasmic reticulum membrane</location>
        <topology evidence="2">Single-pass membrane protein</topology>
    </subcellularLocation>
</comment>
<name>A0A556VXZ3_BAGYA</name>
<feature type="binding site" description="axial binding residue" evidence="11">
    <location>
        <position position="314"/>
    </location>
    <ligand>
        <name>heme</name>
        <dbReference type="ChEBI" id="CHEBI:30413"/>
    </ligand>
    <ligandPart>
        <name>Fe</name>
        <dbReference type="ChEBI" id="CHEBI:18248"/>
    </ligandPart>
</feature>
<keyword evidence="6" id="KW-0444">Lipid biosynthesis</keyword>
<gene>
    <name evidence="13" type="ORF">Baya_2539</name>
</gene>
<evidence type="ECO:0000256" key="7">
    <source>
        <dbReference type="ARBA" id="ARBA00022723"/>
    </source>
</evidence>
<proteinExistence type="inferred from homology"/>
<dbReference type="GO" id="GO:0001516">
    <property type="term" value="P:prostaglandin biosynthetic process"/>
    <property type="evidence" value="ECO:0007669"/>
    <property type="project" value="TreeGrafter"/>
</dbReference>
<dbReference type="GO" id="GO:0005506">
    <property type="term" value="F:iron ion binding"/>
    <property type="evidence" value="ECO:0007669"/>
    <property type="project" value="InterPro"/>
</dbReference>
<dbReference type="GO" id="GO:0020037">
    <property type="term" value="F:heme binding"/>
    <property type="evidence" value="ECO:0007669"/>
    <property type="project" value="InterPro"/>
</dbReference>
<sequence>MAWILVLVLIGVLSAVSFLYLRRTRQRNEPPLDKGSIPWLGHALEFGKDVAKFLTKMKDKHGNIFTVCVAGRYVTVLLDSNCYDAVLADNKSFDLTQYSKRLMDKIFNLQLPNHDPVSERSRMEQYFKGPNLPQVCSTMQNILHLLMTSANTQNVTAWKKERLLDFCYNLLFKAGYHTLFSTENNNSTEFNMVYEEFRCFDKILPKLARSSANRDSVLEETLRLRAAALITRDVMQNKTIKLSNNQEYVLRRGDRLCIFPFISPQMDPQIHHEPEKFKFDRFLNSDGTVKSKFFKAGMQINYGTMPWGAGSNLCPGRNFAVCALKTFVFIVLTKFDLKLCDCNALMPPIDHNRYGFGMLQPDGDLEICYKLKKLDNIK</sequence>
<evidence type="ECO:0000256" key="2">
    <source>
        <dbReference type="ARBA" id="ARBA00004389"/>
    </source>
</evidence>
<keyword evidence="6" id="KW-0443">Lipid metabolism</keyword>
<evidence type="ECO:0000256" key="11">
    <source>
        <dbReference type="PIRSR" id="PIRSR602403-1"/>
    </source>
</evidence>
<evidence type="ECO:0000256" key="9">
    <source>
        <dbReference type="ARBA" id="ARBA00031205"/>
    </source>
</evidence>
<feature type="signal peptide" evidence="12">
    <location>
        <begin position="1"/>
        <end position="15"/>
    </location>
</feature>
<dbReference type="GO" id="GO:0005789">
    <property type="term" value="C:endoplasmic reticulum membrane"/>
    <property type="evidence" value="ECO:0007669"/>
    <property type="project" value="UniProtKB-SubCell"/>
</dbReference>
<dbReference type="SUPFAM" id="SSF48264">
    <property type="entry name" value="Cytochrome P450"/>
    <property type="match status" value="1"/>
</dbReference>
<dbReference type="InterPro" id="IPR001128">
    <property type="entry name" value="Cyt_P450"/>
</dbReference>
<keyword evidence="7 11" id="KW-0479">Metal-binding</keyword>
<dbReference type="InterPro" id="IPR002403">
    <property type="entry name" value="Cyt_P450_E_grp-IV"/>
</dbReference>
<dbReference type="Proteomes" id="UP000319801">
    <property type="component" value="Unassembled WGS sequence"/>
</dbReference>
<evidence type="ECO:0000256" key="12">
    <source>
        <dbReference type="SAM" id="SignalP"/>
    </source>
</evidence>
<keyword evidence="12" id="KW-0732">Signal</keyword>
<dbReference type="GO" id="GO:0008116">
    <property type="term" value="F:prostaglandin-I synthase activity"/>
    <property type="evidence" value="ECO:0007669"/>
    <property type="project" value="UniProtKB-EC"/>
</dbReference>
<evidence type="ECO:0000256" key="10">
    <source>
        <dbReference type="ARBA" id="ARBA00045141"/>
    </source>
</evidence>
<dbReference type="PRINTS" id="PR00465">
    <property type="entry name" value="EP450IV"/>
</dbReference>
<dbReference type="EMBL" id="VCAZ01000007">
    <property type="protein sequence ID" value="TVK90458.1"/>
    <property type="molecule type" value="Genomic_DNA"/>
</dbReference>
<evidence type="ECO:0000256" key="6">
    <source>
        <dbReference type="ARBA" id="ARBA00022516"/>
    </source>
</evidence>
<comment type="catalytic activity">
    <reaction evidence="1">
        <text>prostaglandin H2 = prostaglandin I2</text>
        <dbReference type="Rhea" id="RHEA:23580"/>
        <dbReference type="ChEBI" id="CHEBI:57403"/>
        <dbReference type="ChEBI" id="CHEBI:57405"/>
        <dbReference type="EC" id="5.3.99.4"/>
    </reaction>
    <physiologicalReaction direction="left-to-right" evidence="1">
        <dbReference type="Rhea" id="RHEA:23581"/>
    </physiologicalReaction>
</comment>
<keyword evidence="11" id="KW-0349">Heme</keyword>
<evidence type="ECO:0000256" key="1">
    <source>
        <dbReference type="ARBA" id="ARBA00000463"/>
    </source>
</evidence>
<evidence type="ECO:0000256" key="3">
    <source>
        <dbReference type="ARBA" id="ARBA00010617"/>
    </source>
</evidence>
<dbReference type="PANTHER" id="PTHR24306">
    <property type="match status" value="1"/>
</dbReference>
<evidence type="ECO:0000256" key="8">
    <source>
        <dbReference type="ARBA" id="ARBA00023004"/>
    </source>
</evidence>
<comment type="cofactor">
    <cofactor evidence="11">
        <name>heme</name>
        <dbReference type="ChEBI" id="CHEBI:30413"/>
    </cofactor>
</comment>
<keyword evidence="8 11" id="KW-0408">Iron</keyword>
<dbReference type="GO" id="GO:0004497">
    <property type="term" value="F:monooxygenase activity"/>
    <property type="evidence" value="ECO:0007669"/>
    <property type="project" value="InterPro"/>
</dbReference>
<dbReference type="OrthoDB" id="6692864at2759"/>
<accession>A0A556VXZ3</accession>
<evidence type="ECO:0000313" key="13">
    <source>
        <dbReference type="EMBL" id="TVK90458.1"/>
    </source>
</evidence>
<comment type="caution">
    <text evidence="13">The sequence shown here is derived from an EMBL/GenBank/DDBJ whole genome shotgun (WGS) entry which is preliminary data.</text>
</comment>
<dbReference type="AlphaFoldDB" id="A0A556VXZ3"/>
<dbReference type="Gene3D" id="1.10.630.10">
    <property type="entry name" value="Cytochrome P450"/>
    <property type="match status" value="2"/>
</dbReference>
<feature type="chain" id="PRO_5022035923" description="Prostacyclin synthase" evidence="12">
    <location>
        <begin position="16"/>
        <end position="378"/>
    </location>
</feature>
<protein>
    <recommendedName>
        <fullName evidence="5">Prostacyclin synthase</fullName>
        <ecNumber evidence="4">5.3.99.4</ecNumber>
    </recommendedName>
    <alternativeName>
        <fullName evidence="9">Prostaglandin I2 synthase</fullName>
    </alternativeName>
</protein>
<evidence type="ECO:0000313" key="14">
    <source>
        <dbReference type="Proteomes" id="UP000319801"/>
    </source>
</evidence>
<dbReference type="Pfam" id="PF00067">
    <property type="entry name" value="p450"/>
    <property type="match status" value="2"/>
</dbReference>
<comment type="function">
    <text evidence="10">Catalyzes the biosynthesis and metabolism of eicosanoids. Catalyzes the isomerization of prostaglandin H2 to prostacyclin (= prostaglandin I2), a potent mediator of vasodilation and inhibitor of platelet aggregation. Additionally, displays dehydratase activity, toward hydroperoxyeicosatetraenoates (HPETEs), especially toward (15S)-hydroperoxy-(5Z,8Z,11Z,13E)-eicosatetraenoate (15(S)-HPETE).</text>
</comment>